<feature type="compositionally biased region" description="Polar residues" evidence="1">
    <location>
        <begin position="31"/>
        <end position="91"/>
    </location>
</feature>
<evidence type="ECO:0000313" key="3">
    <source>
        <dbReference type="Proteomes" id="UP000641646"/>
    </source>
</evidence>
<dbReference type="Proteomes" id="UP000641646">
    <property type="component" value="Unassembled WGS sequence"/>
</dbReference>
<name>A0A926VBY2_9CYAN</name>
<evidence type="ECO:0000313" key="2">
    <source>
        <dbReference type="EMBL" id="MBD2181007.1"/>
    </source>
</evidence>
<dbReference type="EMBL" id="JACJPW010000015">
    <property type="protein sequence ID" value="MBD2181007.1"/>
    <property type="molecule type" value="Genomic_DNA"/>
</dbReference>
<gene>
    <name evidence="2" type="ORF">H6G03_07825</name>
</gene>
<reference evidence="2" key="2">
    <citation type="submission" date="2020-08" db="EMBL/GenBank/DDBJ databases">
        <authorList>
            <person name="Chen M."/>
            <person name="Teng W."/>
            <person name="Zhao L."/>
            <person name="Hu C."/>
            <person name="Zhou Y."/>
            <person name="Han B."/>
            <person name="Song L."/>
            <person name="Shu W."/>
        </authorList>
    </citation>
    <scope>NUCLEOTIDE SEQUENCE</scope>
    <source>
        <strain evidence="2">FACHB-1375</strain>
    </source>
</reference>
<protein>
    <submittedName>
        <fullName evidence="2">Uncharacterized protein</fullName>
    </submittedName>
</protein>
<sequence>MSEPNSYNGYNESGWDSNGYGGETGYGYDTNIAQSSSSWGAGDTAYNTDNITNPYAENPYETNVFDNAYTETFSNPNPSHDYSSSSGFELE</sequence>
<evidence type="ECO:0000256" key="1">
    <source>
        <dbReference type="SAM" id="MobiDB-lite"/>
    </source>
</evidence>
<proteinExistence type="predicted"/>
<dbReference type="AlphaFoldDB" id="A0A926VBY2"/>
<comment type="caution">
    <text evidence="2">The sequence shown here is derived from an EMBL/GenBank/DDBJ whole genome shotgun (WGS) entry which is preliminary data.</text>
</comment>
<dbReference type="RefSeq" id="WP_190463773.1">
    <property type="nucleotide sequence ID" value="NZ_JACJPW010000015.1"/>
</dbReference>
<feature type="compositionally biased region" description="Polar residues" evidence="1">
    <location>
        <begin position="1"/>
        <end position="16"/>
    </location>
</feature>
<keyword evidence="3" id="KW-1185">Reference proteome</keyword>
<organism evidence="2 3">
    <name type="scientific">Aerosakkonema funiforme FACHB-1375</name>
    <dbReference type="NCBI Taxonomy" id="2949571"/>
    <lineage>
        <taxon>Bacteria</taxon>
        <taxon>Bacillati</taxon>
        <taxon>Cyanobacteriota</taxon>
        <taxon>Cyanophyceae</taxon>
        <taxon>Oscillatoriophycideae</taxon>
        <taxon>Aerosakkonematales</taxon>
        <taxon>Aerosakkonemataceae</taxon>
        <taxon>Aerosakkonema</taxon>
    </lineage>
</organism>
<feature type="region of interest" description="Disordered" evidence="1">
    <location>
        <begin position="1"/>
        <end position="91"/>
    </location>
</feature>
<reference evidence="2" key="1">
    <citation type="journal article" date="2015" name="ISME J.">
        <title>Draft Genome Sequence of Streptomyces incarnatus NRRL8089, which Produces the Nucleoside Antibiotic Sinefungin.</title>
        <authorList>
            <person name="Oshima K."/>
            <person name="Hattori M."/>
            <person name="Shimizu H."/>
            <person name="Fukuda K."/>
            <person name="Nemoto M."/>
            <person name="Inagaki K."/>
            <person name="Tamura T."/>
        </authorList>
    </citation>
    <scope>NUCLEOTIDE SEQUENCE</scope>
    <source>
        <strain evidence="2">FACHB-1375</strain>
    </source>
</reference>
<accession>A0A926VBY2</accession>